<reference evidence="1 3" key="1">
    <citation type="submission" date="2015-04" db="EMBL/GenBank/DDBJ databases">
        <title>The draft genome sequence of Roseovarius indicus B108T.</title>
        <authorList>
            <person name="Li G."/>
            <person name="Lai Q."/>
            <person name="Shao Z."/>
            <person name="Yan P."/>
        </authorList>
    </citation>
    <scope>NUCLEOTIDE SEQUENCE [LARGE SCALE GENOMIC DNA]</scope>
    <source>
        <strain evidence="1 3">B108</strain>
    </source>
</reference>
<dbReference type="Proteomes" id="UP000325785">
    <property type="component" value="Chromosome"/>
</dbReference>
<dbReference type="AlphaFoldDB" id="A0A0T5P2E6"/>
<organism evidence="1 3">
    <name type="scientific">Roseovarius indicus</name>
    <dbReference type="NCBI Taxonomy" id="540747"/>
    <lineage>
        <taxon>Bacteria</taxon>
        <taxon>Pseudomonadati</taxon>
        <taxon>Pseudomonadota</taxon>
        <taxon>Alphaproteobacteria</taxon>
        <taxon>Rhodobacterales</taxon>
        <taxon>Roseobacteraceae</taxon>
        <taxon>Roseovarius</taxon>
    </lineage>
</organism>
<dbReference type="EMBL" id="LAXI01000023">
    <property type="protein sequence ID" value="KRS15373.1"/>
    <property type="molecule type" value="Genomic_DNA"/>
</dbReference>
<dbReference type="KEGG" id="rid:RIdsm_04550"/>
<dbReference type="PATRIC" id="fig|540747.5.peg.3212"/>
<evidence type="ECO:0000313" key="4">
    <source>
        <dbReference type="Proteomes" id="UP000325785"/>
    </source>
</evidence>
<keyword evidence="3" id="KW-1185">Reference proteome</keyword>
<protein>
    <submittedName>
        <fullName evidence="1">Uncharacterized protein</fullName>
    </submittedName>
</protein>
<dbReference type="RefSeq" id="WP_143100545.1">
    <property type="nucleotide sequence ID" value="NZ_FOMY01000016.1"/>
</dbReference>
<reference evidence="2 4" key="2">
    <citation type="submission" date="2018-08" db="EMBL/GenBank/DDBJ databases">
        <title>Genetic Globetrotter - A new plasmid hitch-hiking vast phylogenetic and geographic distances.</title>
        <authorList>
            <person name="Vollmers J."/>
            <person name="Petersen J."/>
        </authorList>
    </citation>
    <scope>NUCLEOTIDE SEQUENCE [LARGE SCALE GENOMIC DNA]</scope>
    <source>
        <strain evidence="2 4">DSM 26383</strain>
    </source>
</reference>
<dbReference type="Proteomes" id="UP000051401">
    <property type="component" value="Unassembled WGS sequence"/>
</dbReference>
<evidence type="ECO:0000313" key="1">
    <source>
        <dbReference type="EMBL" id="KRS15373.1"/>
    </source>
</evidence>
<dbReference type="EMBL" id="CP031598">
    <property type="protein sequence ID" value="QEW28711.1"/>
    <property type="molecule type" value="Genomic_DNA"/>
</dbReference>
<proteinExistence type="predicted"/>
<accession>A0A0T5P2E6</accession>
<dbReference type="STRING" id="540747.SAMN04488031_11634"/>
<evidence type="ECO:0000313" key="2">
    <source>
        <dbReference type="EMBL" id="QEW28711.1"/>
    </source>
</evidence>
<sequence length="133" mass="15373">MFPRLKALLQSSEPVENDHNNPLYVEWMGSDVSWRMYFLQDNLGPISEHRDGFKHFRKRTWTTDAEHDHCAGCWVTLSVQGASEFFEGPDPVHGGETRLCPVCFALYKSACEGILKIEVTNRNALSERQRDWE</sequence>
<gene>
    <name evidence="2" type="ORF">RIdsm_04550</name>
    <name evidence="1" type="ORF">XM52_24300</name>
</gene>
<evidence type="ECO:0000313" key="3">
    <source>
        <dbReference type="Proteomes" id="UP000051401"/>
    </source>
</evidence>
<name>A0A0T5P2E6_9RHOB</name>